<organism evidence="2 3">
    <name type="scientific">Dorcoceras hygrometricum</name>
    <dbReference type="NCBI Taxonomy" id="472368"/>
    <lineage>
        <taxon>Eukaryota</taxon>
        <taxon>Viridiplantae</taxon>
        <taxon>Streptophyta</taxon>
        <taxon>Embryophyta</taxon>
        <taxon>Tracheophyta</taxon>
        <taxon>Spermatophyta</taxon>
        <taxon>Magnoliopsida</taxon>
        <taxon>eudicotyledons</taxon>
        <taxon>Gunneridae</taxon>
        <taxon>Pentapetalae</taxon>
        <taxon>asterids</taxon>
        <taxon>lamiids</taxon>
        <taxon>Lamiales</taxon>
        <taxon>Gesneriaceae</taxon>
        <taxon>Didymocarpoideae</taxon>
        <taxon>Trichosporeae</taxon>
        <taxon>Loxocarpinae</taxon>
        <taxon>Dorcoceras</taxon>
    </lineage>
</organism>
<sequence>SEDKKKANVTKYILYKMLDNNMFSKIQTCAIAKEIWEKLIQICEGNEQTKENKLTVALQKFESMKMRPSETMLEFDERFNSVVIELARLGKEYTSREVALKLMRALPREWDLKTMAMREYKDLNKLELHDMFADLEAYEFELETRSEEGPSTSQPTQALAVTEEKPQKTAEQINNDAMSLFVKKFGNS</sequence>
<keyword evidence="3" id="KW-1185">Reference proteome</keyword>
<dbReference type="PANTHER" id="PTHR34676">
    <property type="entry name" value="DUF4219 DOMAIN-CONTAINING PROTEIN-RELATED"/>
    <property type="match status" value="1"/>
</dbReference>
<dbReference type="OrthoDB" id="7920740at2759"/>
<reference evidence="2 3" key="1">
    <citation type="journal article" date="2015" name="Proc. Natl. Acad. Sci. U.S.A.">
        <title>The resurrection genome of Boea hygrometrica: A blueprint for survival of dehydration.</title>
        <authorList>
            <person name="Xiao L."/>
            <person name="Yang G."/>
            <person name="Zhang L."/>
            <person name="Yang X."/>
            <person name="Zhao S."/>
            <person name="Ji Z."/>
            <person name="Zhou Q."/>
            <person name="Hu M."/>
            <person name="Wang Y."/>
            <person name="Chen M."/>
            <person name="Xu Y."/>
            <person name="Jin H."/>
            <person name="Xiao X."/>
            <person name="Hu G."/>
            <person name="Bao F."/>
            <person name="Hu Y."/>
            <person name="Wan P."/>
            <person name="Li L."/>
            <person name="Deng X."/>
            <person name="Kuang T."/>
            <person name="Xiang C."/>
            <person name="Zhu J.K."/>
            <person name="Oliver M.J."/>
            <person name="He Y."/>
        </authorList>
    </citation>
    <scope>NUCLEOTIDE SEQUENCE [LARGE SCALE GENOMIC DNA]</scope>
    <source>
        <strain evidence="3">cv. XS01</strain>
    </source>
</reference>
<accession>A0A2Z7C027</accession>
<dbReference type="EMBL" id="KV002478">
    <property type="protein sequence ID" value="KZV37857.1"/>
    <property type="molecule type" value="Genomic_DNA"/>
</dbReference>
<gene>
    <name evidence="2" type="ORF">F511_24579</name>
</gene>
<evidence type="ECO:0000313" key="2">
    <source>
        <dbReference type="EMBL" id="KZV37857.1"/>
    </source>
</evidence>
<feature type="non-terminal residue" evidence="2">
    <location>
        <position position="1"/>
    </location>
</feature>
<name>A0A2Z7C027_9LAMI</name>
<evidence type="ECO:0000256" key="1">
    <source>
        <dbReference type="SAM" id="MobiDB-lite"/>
    </source>
</evidence>
<dbReference type="Pfam" id="PF14223">
    <property type="entry name" value="Retrotran_gag_2"/>
    <property type="match status" value="1"/>
</dbReference>
<protein>
    <recommendedName>
        <fullName evidence="4">UBN2 domain-containing protein</fullName>
    </recommendedName>
</protein>
<evidence type="ECO:0000313" key="3">
    <source>
        <dbReference type="Proteomes" id="UP000250235"/>
    </source>
</evidence>
<feature type="region of interest" description="Disordered" evidence="1">
    <location>
        <begin position="144"/>
        <end position="170"/>
    </location>
</feature>
<proteinExistence type="predicted"/>
<feature type="compositionally biased region" description="Polar residues" evidence="1">
    <location>
        <begin position="149"/>
        <end position="159"/>
    </location>
</feature>
<dbReference type="PANTHER" id="PTHR34676:SF17">
    <property type="entry name" value="OS06G0684500 PROTEIN"/>
    <property type="match status" value="1"/>
</dbReference>
<dbReference type="AlphaFoldDB" id="A0A2Z7C027"/>
<evidence type="ECO:0008006" key="4">
    <source>
        <dbReference type="Google" id="ProtNLM"/>
    </source>
</evidence>
<dbReference type="Proteomes" id="UP000250235">
    <property type="component" value="Unassembled WGS sequence"/>
</dbReference>